<reference evidence="1" key="1">
    <citation type="submission" date="2018-10" db="EMBL/GenBank/DDBJ databases">
        <title>Hidden diversity of soil giant viruses.</title>
        <authorList>
            <person name="Schulz F."/>
            <person name="Alteio L."/>
            <person name="Goudeau D."/>
            <person name="Ryan E.M."/>
            <person name="Malmstrom R.R."/>
            <person name="Blanchard J."/>
            <person name="Woyke T."/>
        </authorList>
    </citation>
    <scope>NUCLEOTIDE SEQUENCE</scope>
    <source>
        <strain evidence="1">SAV1</strain>
    </source>
</reference>
<sequence length="244" mass="28654">MNHCNMNCRPNCCLAYGDRNNQNMCSFRVVLPENSVYRDDKRNLSQIGQNLSVRFPENSVYRDDKRNLSQIGQNLSVRFPENYVYCGDKQNSTFFGQQPAVPKNDNATIYNKLQHLAKDSCVKLSREFSPNDNCDEMEVEYEMQLKLKKERTIMLYKSVLLNMIYGLEYLNNKYNYFNLKLDGWYKMFTSMLYDDESFNEILGAIYDKYQNTSIEIDPRARLMLKVVMNALVCHVLNSVCTFPK</sequence>
<organism evidence="1">
    <name type="scientific">Satyrvirus sp</name>
    <dbReference type="NCBI Taxonomy" id="2487771"/>
    <lineage>
        <taxon>Viruses</taxon>
        <taxon>Varidnaviria</taxon>
        <taxon>Bamfordvirae</taxon>
        <taxon>Nucleocytoviricota</taxon>
        <taxon>Megaviricetes</taxon>
        <taxon>Imitervirales</taxon>
        <taxon>Mimiviridae</taxon>
        <taxon>Megamimivirinae</taxon>
    </lineage>
</organism>
<name>A0A3G5AEB9_9VIRU</name>
<gene>
    <name evidence="1" type="ORF">Satyrvirus21_16</name>
</gene>
<protein>
    <submittedName>
        <fullName evidence="1">Uncharacterized protein</fullName>
    </submittedName>
</protein>
<dbReference type="Pfam" id="PF19071">
    <property type="entry name" value="DUF5767"/>
    <property type="match status" value="1"/>
</dbReference>
<dbReference type="InterPro" id="IPR043910">
    <property type="entry name" value="DUF5767"/>
</dbReference>
<dbReference type="EMBL" id="MK072457">
    <property type="protein sequence ID" value="AYV85532.1"/>
    <property type="molecule type" value="Genomic_DNA"/>
</dbReference>
<accession>A0A3G5AEB9</accession>
<proteinExistence type="predicted"/>
<evidence type="ECO:0000313" key="1">
    <source>
        <dbReference type="EMBL" id="AYV85532.1"/>
    </source>
</evidence>